<protein>
    <recommendedName>
        <fullName evidence="3">Transposase</fullName>
    </recommendedName>
</protein>
<sequence>FFKIVFIRSVIAASGVAQQVYITNGSIHDVHFLKEIQAKMQDCSIIGDKGNIAKPQQLDLFRQVNIGLEVRI</sequence>
<feature type="non-terminal residue" evidence="1">
    <location>
        <position position="1"/>
    </location>
</feature>
<evidence type="ECO:0000313" key="2">
    <source>
        <dbReference type="Proteomes" id="UP000249645"/>
    </source>
</evidence>
<dbReference type="Proteomes" id="UP000249645">
    <property type="component" value="Unassembled WGS sequence"/>
</dbReference>
<evidence type="ECO:0000313" key="1">
    <source>
        <dbReference type="EMBL" id="PZP41237.1"/>
    </source>
</evidence>
<reference evidence="1 2" key="1">
    <citation type="submission" date="2017-11" db="EMBL/GenBank/DDBJ databases">
        <title>Infants hospitalized years apart are colonized by the same room-sourced microbial strains.</title>
        <authorList>
            <person name="Brooks B."/>
            <person name="Olm M.R."/>
            <person name="Firek B.A."/>
            <person name="Baker R."/>
            <person name="Thomas B.C."/>
            <person name="Morowitz M.J."/>
            <person name="Banfield J.F."/>
        </authorList>
    </citation>
    <scope>NUCLEOTIDE SEQUENCE [LARGE SCALE GENOMIC DNA]</scope>
    <source>
        <strain evidence="1">S2_009_000_R2_76</strain>
    </source>
</reference>
<gene>
    <name evidence="1" type="ORF">DI598_18480</name>
</gene>
<accession>A0A2W5EI47</accession>
<dbReference type="AlphaFoldDB" id="A0A2W5EI47"/>
<evidence type="ECO:0008006" key="3">
    <source>
        <dbReference type="Google" id="ProtNLM"/>
    </source>
</evidence>
<proteinExistence type="predicted"/>
<organism evidence="1 2">
    <name type="scientific">Pseudopedobacter saltans</name>
    <dbReference type="NCBI Taxonomy" id="151895"/>
    <lineage>
        <taxon>Bacteria</taxon>
        <taxon>Pseudomonadati</taxon>
        <taxon>Bacteroidota</taxon>
        <taxon>Sphingobacteriia</taxon>
        <taxon>Sphingobacteriales</taxon>
        <taxon>Sphingobacteriaceae</taxon>
        <taxon>Pseudopedobacter</taxon>
    </lineage>
</organism>
<comment type="caution">
    <text evidence="1">The sequence shown here is derived from an EMBL/GenBank/DDBJ whole genome shotgun (WGS) entry which is preliminary data.</text>
</comment>
<dbReference type="EMBL" id="QFOI01000534">
    <property type="protein sequence ID" value="PZP41237.1"/>
    <property type="molecule type" value="Genomic_DNA"/>
</dbReference>
<name>A0A2W5EI47_9SPHI</name>